<evidence type="ECO:0000313" key="1">
    <source>
        <dbReference type="EMBL" id="MCK8788064.1"/>
    </source>
</evidence>
<evidence type="ECO:0000313" key="2">
    <source>
        <dbReference type="Proteomes" id="UP001139516"/>
    </source>
</evidence>
<proteinExistence type="predicted"/>
<sequence>MSRLTPAVLIASPCGRYRAWGDEGDRFLVVTQDDENSPCVVQAVASEDEARRMVAAAAELHAANDAEMEVHFFLPGVSGARVRQARCYGMNGGVGRSRTRASLGRESRARAAAEGVDVEDRAAFRRWESEQGDMLFARIAVFSRLRTAPIAQPAPAAV</sequence>
<comment type="caution">
    <text evidence="1">The sequence shown here is derived from an EMBL/GenBank/DDBJ whole genome shotgun (WGS) entry which is preliminary data.</text>
</comment>
<keyword evidence="2" id="KW-1185">Reference proteome</keyword>
<accession>A0A9X1YCT9</accession>
<organism evidence="1 2">
    <name type="scientific">Roseomonas acroporae</name>
    <dbReference type="NCBI Taxonomy" id="2937791"/>
    <lineage>
        <taxon>Bacteria</taxon>
        <taxon>Pseudomonadati</taxon>
        <taxon>Pseudomonadota</taxon>
        <taxon>Alphaproteobacteria</taxon>
        <taxon>Acetobacterales</taxon>
        <taxon>Roseomonadaceae</taxon>
        <taxon>Roseomonas</taxon>
    </lineage>
</organism>
<name>A0A9X1YCT9_9PROT</name>
<protein>
    <submittedName>
        <fullName evidence="1">Uncharacterized protein</fullName>
    </submittedName>
</protein>
<gene>
    <name evidence="1" type="ORF">M0638_27285</name>
</gene>
<dbReference type="EMBL" id="JALPRX010000173">
    <property type="protein sequence ID" value="MCK8788064.1"/>
    <property type="molecule type" value="Genomic_DNA"/>
</dbReference>
<dbReference type="Proteomes" id="UP001139516">
    <property type="component" value="Unassembled WGS sequence"/>
</dbReference>
<reference evidence="1" key="1">
    <citation type="submission" date="2022-04" db="EMBL/GenBank/DDBJ databases">
        <title>Roseomonas acroporae sp. nov., isolated from coral Acropora digitifera.</title>
        <authorList>
            <person name="Sun H."/>
        </authorList>
    </citation>
    <scope>NUCLEOTIDE SEQUENCE</scope>
    <source>
        <strain evidence="1">NAR14</strain>
    </source>
</reference>
<dbReference type="AlphaFoldDB" id="A0A9X1YCT9"/>
<dbReference type="RefSeq" id="WP_248670106.1">
    <property type="nucleotide sequence ID" value="NZ_JALPRX010000173.1"/>
</dbReference>